<proteinExistence type="predicted"/>
<dbReference type="EMBL" id="SNWM01000001">
    <property type="protein sequence ID" value="TDO23775.1"/>
    <property type="molecule type" value="Genomic_DNA"/>
</dbReference>
<dbReference type="PANTHER" id="PTHR40455:SF1">
    <property type="entry name" value="ANTITOXIN HIGA"/>
    <property type="match status" value="1"/>
</dbReference>
<dbReference type="PANTHER" id="PTHR40455">
    <property type="entry name" value="ANTITOXIN HIGA"/>
    <property type="match status" value="1"/>
</dbReference>
<feature type="domain" description="HTH cro/C1-type" evidence="1">
    <location>
        <begin position="62"/>
        <end position="115"/>
    </location>
</feature>
<accession>A0A4R6IPB8</accession>
<dbReference type="PROSITE" id="PS50943">
    <property type="entry name" value="HTH_CROC1"/>
    <property type="match status" value="1"/>
</dbReference>
<dbReference type="OrthoDB" id="9796786at2"/>
<dbReference type="GO" id="GO:0001046">
    <property type="term" value="F:core promoter sequence-specific DNA binding"/>
    <property type="evidence" value="ECO:0007669"/>
    <property type="project" value="TreeGrafter"/>
</dbReference>
<dbReference type="Proteomes" id="UP000295499">
    <property type="component" value="Unassembled WGS sequence"/>
</dbReference>
<sequence>MLKPIKSEKEYDNALAHVYELMQTDIVEGSAISDELEILSLLIKEYELVHYPVSYPNPIEAIKFRMEQMNLSENELSNLLGTRSRKSEVLSGKRKLSLSMIRKLTDVLHIPANVLIQAY</sequence>
<dbReference type="InterPro" id="IPR010982">
    <property type="entry name" value="Lambda_DNA-bd_dom_sf"/>
</dbReference>
<evidence type="ECO:0000313" key="2">
    <source>
        <dbReference type="EMBL" id="TDO23775.1"/>
    </source>
</evidence>
<dbReference type="GO" id="GO:0006355">
    <property type="term" value="P:regulation of DNA-templated transcription"/>
    <property type="evidence" value="ECO:0007669"/>
    <property type="project" value="InterPro"/>
</dbReference>
<comment type="caution">
    <text evidence="2">The sequence shown here is derived from an EMBL/GenBank/DDBJ whole genome shotgun (WGS) entry which is preliminary data.</text>
</comment>
<reference evidence="2 3" key="1">
    <citation type="submission" date="2019-03" db="EMBL/GenBank/DDBJ databases">
        <title>Genomic Encyclopedia of Archaeal and Bacterial Type Strains, Phase II (KMG-II): from individual species to whole genera.</title>
        <authorList>
            <person name="Goeker M."/>
        </authorList>
    </citation>
    <scope>NUCLEOTIDE SEQUENCE [LARGE SCALE GENOMIC DNA]</scope>
    <source>
        <strain evidence="2 3">DSM 19034</strain>
    </source>
</reference>
<dbReference type="RefSeq" id="WP_133551320.1">
    <property type="nucleotide sequence ID" value="NZ_SNWM01000001.1"/>
</dbReference>
<gene>
    <name evidence="2" type="ORF">CLV32_0060</name>
</gene>
<protein>
    <submittedName>
        <fullName evidence="2">HTH-type transcriptional regulator/antitoxin HigA</fullName>
    </submittedName>
</protein>
<dbReference type="SMART" id="SM00530">
    <property type="entry name" value="HTH_XRE"/>
    <property type="match status" value="1"/>
</dbReference>
<dbReference type="InterPro" id="IPR001387">
    <property type="entry name" value="Cro/C1-type_HTH"/>
</dbReference>
<evidence type="ECO:0000259" key="1">
    <source>
        <dbReference type="PROSITE" id="PS50943"/>
    </source>
</evidence>
<dbReference type="InterPro" id="IPR039060">
    <property type="entry name" value="Antitox_HigA"/>
</dbReference>
<name>A0A4R6IPB8_9SPHI</name>
<dbReference type="AlphaFoldDB" id="A0A4R6IPB8"/>
<dbReference type="Gene3D" id="1.10.260.40">
    <property type="entry name" value="lambda repressor-like DNA-binding domains"/>
    <property type="match status" value="1"/>
</dbReference>
<organism evidence="2 3">
    <name type="scientific">Pedobacter duraquae</name>
    <dbReference type="NCBI Taxonomy" id="425511"/>
    <lineage>
        <taxon>Bacteria</taxon>
        <taxon>Pseudomonadati</taxon>
        <taxon>Bacteroidota</taxon>
        <taxon>Sphingobacteriia</taxon>
        <taxon>Sphingobacteriales</taxon>
        <taxon>Sphingobacteriaceae</taxon>
        <taxon>Pedobacter</taxon>
    </lineage>
</organism>
<evidence type="ECO:0000313" key="3">
    <source>
        <dbReference type="Proteomes" id="UP000295499"/>
    </source>
</evidence>
<dbReference type="SUPFAM" id="SSF47413">
    <property type="entry name" value="lambda repressor-like DNA-binding domains"/>
    <property type="match status" value="1"/>
</dbReference>
<keyword evidence="3" id="KW-1185">Reference proteome</keyword>